<organism evidence="9">
    <name type="scientific">marine metagenome</name>
    <dbReference type="NCBI Taxonomy" id="408172"/>
    <lineage>
        <taxon>unclassified sequences</taxon>
        <taxon>metagenomes</taxon>
        <taxon>ecological metagenomes</taxon>
    </lineage>
</organism>
<feature type="domain" description="ABC transmembrane type-1" evidence="8">
    <location>
        <begin position="1"/>
        <end position="88"/>
    </location>
</feature>
<dbReference type="GO" id="GO:0055085">
    <property type="term" value="P:transmembrane transport"/>
    <property type="evidence" value="ECO:0007669"/>
    <property type="project" value="InterPro"/>
</dbReference>
<dbReference type="CDD" id="cd06261">
    <property type="entry name" value="TM_PBP2"/>
    <property type="match status" value="1"/>
</dbReference>
<keyword evidence="5 7" id="KW-1133">Transmembrane helix</keyword>
<dbReference type="AlphaFoldDB" id="A0A382I2N0"/>
<feature type="non-terminal residue" evidence="9">
    <location>
        <position position="1"/>
    </location>
</feature>
<dbReference type="Gene3D" id="1.10.3720.10">
    <property type="entry name" value="MetI-like"/>
    <property type="match status" value="1"/>
</dbReference>
<sequence>GASTARILLRHVLPNCLAPLIVQASLRVATGILVAAGLSFLGLGVQPPTPEWGAMLSRGRIYVRSAPWLAIAPGLCIMIMVMGFNLLGDHLRDRLDPKLGRF</sequence>
<dbReference type="GO" id="GO:0005886">
    <property type="term" value="C:plasma membrane"/>
    <property type="evidence" value="ECO:0007669"/>
    <property type="project" value="UniProtKB-SubCell"/>
</dbReference>
<gene>
    <name evidence="9" type="ORF">METZ01_LOCUS246768</name>
</gene>
<keyword evidence="2" id="KW-0813">Transport</keyword>
<dbReference type="PANTHER" id="PTHR43386:SF1">
    <property type="entry name" value="D,D-DIPEPTIDE TRANSPORT SYSTEM PERMEASE PROTEIN DDPC-RELATED"/>
    <property type="match status" value="1"/>
</dbReference>
<feature type="transmembrane region" description="Helical" evidence="7">
    <location>
        <begin position="20"/>
        <end position="45"/>
    </location>
</feature>
<dbReference type="PANTHER" id="PTHR43386">
    <property type="entry name" value="OLIGOPEPTIDE TRANSPORT SYSTEM PERMEASE PROTEIN APPC"/>
    <property type="match status" value="1"/>
</dbReference>
<evidence type="ECO:0000256" key="6">
    <source>
        <dbReference type="ARBA" id="ARBA00023136"/>
    </source>
</evidence>
<reference evidence="9" key="1">
    <citation type="submission" date="2018-05" db="EMBL/GenBank/DDBJ databases">
        <authorList>
            <person name="Lanie J.A."/>
            <person name="Ng W.-L."/>
            <person name="Kazmierczak K.M."/>
            <person name="Andrzejewski T.M."/>
            <person name="Davidsen T.M."/>
            <person name="Wayne K.J."/>
            <person name="Tettelin H."/>
            <person name="Glass J.I."/>
            <person name="Rusch D."/>
            <person name="Podicherti R."/>
            <person name="Tsui H.-C.T."/>
            <person name="Winkler M.E."/>
        </authorList>
    </citation>
    <scope>NUCLEOTIDE SEQUENCE</scope>
</reference>
<evidence type="ECO:0000256" key="3">
    <source>
        <dbReference type="ARBA" id="ARBA00022475"/>
    </source>
</evidence>
<evidence type="ECO:0000256" key="7">
    <source>
        <dbReference type="SAM" id="Phobius"/>
    </source>
</evidence>
<dbReference type="EMBL" id="UINC01064854">
    <property type="protein sequence ID" value="SVB93914.1"/>
    <property type="molecule type" value="Genomic_DNA"/>
</dbReference>
<evidence type="ECO:0000256" key="1">
    <source>
        <dbReference type="ARBA" id="ARBA00004651"/>
    </source>
</evidence>
<dbReference type="Pfam" id="PF00528">
    <property type="entry name" value="BPD_transp_1"/>
    <property type="match status" value="1"/>
</dbReference>
<evidence type="ECO:0000259" key="8">
    <source>
        <dbReference type="PROSITE" id="PS50928"/>
    </source>
</evidence>
<comment type="subcellular location">
    <subcellularLocation>
        <location evidence="1">Cell membrane</location>
        <topology evidence="1">Multi-pass membrane protein</topology>
    </subcellularLocation>
</comment>
<keyword evidence="3" id="KW-1003">Cell membrane</keyword>
<dbReference type="InterPro" id="IPR000515">
    <property type="entry name" value="MetI-like"/>
</dbReference>
<evidence type="ECO:0000313" key="9">
    <source>
        <dbReference type="EMBL" id="SVB93914.1"/>
    </source>
</evidence>
<feature type="transmembrane region" description="Helical" evidence="7">
    <location>
        <begin position="66"/>
        <end position="87"/>
    </location>
</feature>
<accession>A0A382I2N0</accession>
<protein>
    <recommendedName>
        <fullName evidence="8">ABC transmembrane type-1 domain-containing protein</fullName>
    </recommendedName>
</protein>
<dbReference type="SUPFAM" id="SSF161098">
    <property type="entry name" value="MetI-like"/>
    <property type="match status" value="1"/>
</dbReference>
<keyword evidence="4 7" id="KW-0812">Transmembrane</keyword>
<proteinExistence type="predicted"/>
<evidence type="ECO:0000256" key="5">
    <source>
        <dbReference type="ARBA" id="ARBA00022989"/>
    </source>
</evidence>
<dbReference type="InterPro" id="IPR035906">
    <property type="entry name" value="MetI-like_sf"/>
</dbReference>
<dbReference type="PROSITE" id="PS50928">
    <property type="entry name" value="ABC_TM1"/>
    <property type="match status" value="1"/>
</dbReference>
<dbReference type="InterPro" id="IPR050366">
    <property type="entry name" value="BP-dependent_transpt_permease"/>
</dbReference>
<evidence type="ECO:0000256" key="4">
    <source>
        <dbReference type="ARBA" id="ARBA00022692"/>
    </source>
</evidence>
<name>A0A382I2N0_9ZZZZ</name>
<evidence type="ECO:0000256" key="2">
    <source>
        <dbReference type="ARBA" id="ARBA00022448"/>
    </source>
</evidence>
<keyword evidence="6 7" id="KW-0472">Membrane</keyword>